<evidence type="ECO:0000256" key="2">
    <source>
        <dbReference type="ARBA" id="ARBA00022737"/>
    </source>
</evidence>
<keyword evidence="2" id="KW-0677">Repeat</keyword>
<evidence type="ECO:0000313" key="4">
    <source>
        <dbReference type="EMBL" id="KAG7381765.1"/>
    </source>
</evidence>
<feature type="compositionally biased region" description="Basic and acidic residues" evidence="3">
    <location>
        <begin position="1"/>
        <end position="12"/>
    </location>
</feature>
<keyword evidence="1" id="KW-0433">Leucine-rich repeat</keyword>
<accession>A0A8T1VKF5</accession>
<sequence>MSSRPDTPKEQQDNPFDDITEEKLKKMSGSQDLGRVTTLQISVDSSKQSVEVIGELLPSLQQLRLQQSSLSSFRDLGTSLRSLRVLWAMHCNIADLDGIGALTNLQELYLQHNNVSDISPLTMHEELRIIDLEGNNITDIGQIEQLAFCPQLVSLNLTGNPVEAIDRYRHIIENFLPQLMSLDDRAFTDSERVKLTDQEIDAAILKHRTGLQTEVPSSKRPCSPIKTSRGIFTTATSSKNALGRTDEWHLDVLSSKVDITTARRHVPTSLTSKQQRERSLIASADGNSDSDSDDESSGCPVVAVESSSPQAVPKTAFFNVAESLTAIEKWRDEMEYDAEDTAVVNVVSLQLCLSPRAVTPSMSENANSSNPSGGHAVTSNQQDSPVQGQQNKNRALGPANHDTDQTIIQLLREKQGQLKTRDGFRAYFRGIEEARLDIILRQVFADSDRVQRRMQIMSGLFRHEL</sequence>
<feature type="region of interest" description="Disordered" evidence="3">
    <location>
        <begin position="1"/>
        <end position="29"/>
    </location>
</feature>
<gene>
    <name evidence="4" type="primary">LRRC56</name>
    <name evidence="4" type="ORF">PHYBOEH_010797</name>
</gene>
<keyword evidence="5" id="KW-1185">Reference proteome</keyword>
<dbReference type="InterPro" id="IPR040091">
    <property type="entry name" value="LRRC56"/>
</dbReference>
<feature type="region of interest" description="Disordered" evidence="3">
    <location>
        <begin position="359"/>
        <end position="401"/>
    </location>
</feature>
<dbReference type="InterPro" id="IPR001611">
    <property type="entry name" value="Leu-rich_rpt"/>
</dbReference>
<dbReference type="Pfam" id="PF12799">
    <property type="entry name" value="LRR_4"/>
    <property type="match status" value="1"/>
</dbReference>
<evidence type="ECO:0000256" key="3">
    <source>
        <dbReference type="SAM" id="MobiDB-lite"/>
    </source>
</evidence>
<dbReference type="PANTHER" id="PTHR22708:SF0">
    <property type="entry name" value="LEUCINE-RICH REPEAT-CONTAINING PROTEIN 56"/>
    <property type="match status" value="1"/>
</dbReference>
<dbReference type="InterPro" id="IPR025875">
    <property type="entry name" value="Leu-rich_rpt_4"/>
</dbReference>
<protein>
    <submittedName>
        <fullName evidence="4">Leucine-rich repeat-containing protein 56</fullName>
    </submittedName>
</protein>
<feature type="region of interest" description="Disordered" evidence="3">
    <location>
        <begin position="266"/>
        <end position="306"/>
    </location>
</feature>
<feature type="compositionally biased region" description="Polar residues" evidence="3">
    <location>
        <begin position="360"/>
        <end position="393"/>
    </location>
</feature>
<dbReference type="OrthoDB" id="201275at2759"/>
<dbReference type="PANTHER" id="PTHR22708">
    <property type="entry name" value="LEUCINE-RICH REPEAT-CONTAINING PROTEIN 56"/>
    <property type="match status" value="1"/>
</dbReference>
<dbReference type="EMBL" id="JAGDFL010000760">
    <property type="protein sequence ID" value="KAG7381765.1"/>
    <property type="molecule type" value="Genomic_DNA"/>
</dbReference>
<dbReference type="AlphaFoldDB" id="A0A8T1VKF5"/>
<proteinExistence type="predicted"/>
<reference evidence="4" key="1">
    <citation type="submission" date="2021-02" db="EMBL/GenBank/DDBJ databases">
        <authorList>
            <person name="Palmer J.M."/>
        </authorList>
    </citation>
    <scope>NUCLEOTIDE SEQUENCE</scope>
    <source>
        <strain evidence="4">SCRP23</strain>
    </source>
</reference>
<dbReference type="PROSITE" id="PS51450">
    <property type="entry name" value="LRR"/>
    <property type="match status" value="2"/>
</dbReference>
<dbReference type="Proteomes" id="UP000693981">
    <property type="component" value="Unassembled WGS sequence"/>
</dbReference>
<organism evidence="4 5">
    <name type="scientific">Phytophthora boehmeriae</name>
    <dbReference type="NCBI Taxonomy" id="109152"/>
    <lineage>
        <taxon>Eukaryota</taxon>
        <taxon>Sar</taxon>
        <taxon>Stramenopiles</taxon>
        <taxon>Oomycota</taxon>
        <taxon>Peronosporomycetes</taxon>
        <taxon>Peronosporales</taxon>
        <taxon>Peronosporaceae</taxon>
        <taxon>Phytophthora</taxon>
    </lineage>
</organism>
<comment type="caution">
    <text evidence="4">The sequence shown here is derived from an EMBL/GenBank/DDBJ whole genome shotgun (WGS) entry which is preliminary data.</text>
</comment>
<name>A0A8T1VKF5_9STRA</name>
<evidence type="ECO:0000313" key="5">
    <source>
        <dbReference type="Proteomes" id="UP000693981"/>
    </source>
</evidence>
<evidence type="ECO:0000256" key="1">
    <source>
        <dbReference type="ARBA" id="ARBA00022614"/>
    </source>
</evidence>